<evidence type="ECO:0008006" key="5">
    <source>
        <dbReference type="Google" id="ProtNLM"/>
    </source>
</evidence>
<comment type="caution">
    <text evidence="3">The sequence shown here is derived from an EMBL/GenBank/DDBJ whole genome shotgun (WGS) entry which is preliminary data.</text>
</comment>
<feature type="transmembrane region" description="Helical" evidence="2">
    <location>
        <begin position="174"/>
        <end position="192"/>
    </location>
</feature>
<evidence type="ECO:0000256" key="1">
    <source>
        <dbReference type="SAM" id="MobiDB-lite"/>
    </source>
</evidence>
<reference evidence="3 4" key="1">
    <citation type="submission" date="2018-03" db="EMBL/GenBank/DDBJ databases">
        <authorList>
            <person name="Keele B.F."/>
        </authorList>
    </citation>
    <scope>NUCLEOTIDE SEQUENCE [LARGE SCALE GENOMIC DNA]</scope>
    <source>
        <strain evidence="3 4">IB-3</strain>
    </source>
</reference>
<protein>
    <recommendedName>
        <fullName evidence="5">ECF transporter S component</fullName>
    </recommendedName>
</protein>
<name>A0A2R7YWS5_9ACTN</name>
<feature type="transmembrane region" description="Helical" evidence="2">
    <location>
        <begin position="106"/>
        <end position="124"/>
    </location>
</feature>
<evidence type="ECO:0000313" key="4">
    <source>
        <dbReference type="Proteomes" id="UP000244867"/>
    </source>
</evidence>
<keyword evidence="2" id="KW-0472">Membrane</keyword>
<keyword evidence="2" id="KW-0812">Transmembrane</keyword>
<proteinExistence type="predicted"/>
<dbReference type="OrthoDB" id="7628974at2"/>
<dbReference type="RefSeq" id="WP_108344397.1">
    <property type="nucleotide sequence ID" value="NZ_PYXZ01000004.1"/>
</dbReference>
<feature type="transmembrane region" description="Helical" evidence="2">
    <location>
        <begin position="136"/>
        <end position="154"/>
    </location>
</feature>
<accession>A0A2R7YWS5</accession>
<evidence type="ECO:0000313" key="3">
    <source>
        <dbReference type="EMBL" id="PUA80828.1"/>
    </source>
</evidence>
<evidence type="ECO:0000256" key="2">
    <source>
        <dbReference type="SAM" id="Phobius"/>
    </source>
</evidence>
<dbReference type="Proteomes" id="UP000244867">
    <property type="component" value="Unassembled WGS sequence"/>
</dbReference>
<keyword evidence="4" id="KW-1185">Reference proteome</keyword>
<dbReference type="Gene3D" id="1.10.1760.20">
    <property type="match status" value="1"/>
</dbReference>
<dbReference type="EMBL" id="PYXZ01000004">
    <property type="protein sequence ID" value="PUA80828.1"/>
    <property type="molecule type" value="Genomic_DNA"/>
</dbReference>
<keyword evidence="2" id="KW-1133">Transmembrane helix</keyword>
<dbReference type="AlphaFoldDB" id="A0A2R7YWS5"/>
<organism evidence="3 4">
    <name type="scientific">Nocardioides currus</name>
    <dbReference type="NCBI Taxonomy" id="2133958"/>
    <lineage>
        <taxon>Bacteria</taxon>
        <taxon>Bacillati</taxon>
        <taxon>Actinomycetota</taxon>
        <taxon>Actinomycetes</taxon>
        <taxon>Propionibacteriales</taxon>
        <taxon>Nocardioidaceae</taxon>
        <taxon>Nocardioides</taxon>
    </lineage>
</organism>
<gene>
    <name evidence="3" type="ORF">C7S10_10470</name>
</gene>
<feature type="transmembrane region" description="Helical" evidence="2">
    <location>
        <begin position="204"/>
        <end position="226"/>
    </location>
</feature>
<sequence length="312" mass="32830">MEPDELVEELRAMRHGAGSPSFGDIAIGVSRVRRERGLTPEQARVGRTTVYDAFRLGRIRLDLELVADIVRALGGSEERALDLSTPGGRVVAPEVQSEGVPVEAGISWRFVAGVLVGCVVLNLAGRVLVDALALPVYLDMVGTAVTAIVLGPWWGALVGLSTNVVGAAPSGPESIPFALVNVAGALAWGYGARRWSLTRSIPRFFVLNVLVALTCSVVAVPILVLLDGGFNGHGTDQVTEAVLALSHSLWASVTVSNVLTSISDKLIAGFVALTVIEGLPRRLRAWAPDDWMGGPQEAPPAVRARSGTPDPV</sequence>
<feature type="region of interest" description="Disordered" evidence="1">
    <location>
        <begin position="290"/>
        <end position="312"/>
    </location>
</feature>